<dbReference type="AlphaFoldDB" id="A0A5N6LW48"/>
<comment type="caution">
    <text evidence="2">The sequence shown here is derived from an EMBL/GenBank/DDBJ whole genome shotgun (WGS) entry which is preliminary data.</text>
</comment>
<evidence type="ECO:0000313" key="3">
    <source>
        <dbReference type="Proteomes" id="UP000326396"/>
    </source>
</evidence>
<feature type="region of interest" description="Disordered" evidence="1">
    <location>
        <begin position="196"/>
        <end position="221"/>
    </location>
</feature>
<evidence type="ECO:0000256" key="1">
    <source>
        <dbReference type="SAM" id="MobiDB-lite"/>
    </source>
</evidence>
<dbReference type="Proteomes" id="UP000326396">
    <property type="component" value="Linkage Group LG8"/>
</dbReference>
<gene>
    <name evidence="2" type="ORF">E3N88_39134</name>
</gene>
<reference evidence="2 3" key="1">
    <citation type="submission" date="2019-05" db="EMBL/GenBank/DDBJ databases">
        <title>Mikania micrantha, genome provides insights into the molecular mechanism of rapid growth.</title>
        <authorList>
            <person name="Liu B."/>
        </authorList>
    </citation>
    <scope>NUCLEOTIDE SEQUENCE [LARGE SCALE GENOMIC DNA]</scope>
    <source>
        <strain evidence="2">NLD-2019</strain>
        <tissue evidence="2">Leaf</tissue>
    </source>
</reference>
<dbReference type="EMBL" id="SZYD01000018">
    <property type="protein sequence ID" value="KAD2805757.1"/>
    <property type="molecule type" value="Genomic_DNA"/>
</dbReference>
<sequence>MSGYQHVIVFILEEVSHLMLFFSSSVQSTCSSDRSVDDLRSDALVYSEGVCLSAYQILDFSAVDCRVKVVKALSWFELVVSCQRFVQSLFTTELVAVYCRKEVALKWQVSDTFMRFCLGLSPCFSLSRSVSSEMVRALGSIPERATDPSACTRGLPVPSGVDSHTKWAASETKQPCQGLHLGHKKATAGPNKAAAALRPGHRGRVPGLHSRSCSGRTRAAPSLTRATQGLFRCVRSDLSV</sequence>
<keyword evidence="3" id="KW-1185">Reference proteome</keyword>
<proteinExistence type="predicted"/>
<name>A0A5N6LW48_9ASTR</name>
<evidence type="ECO:0000313" key="2">
    <source>
        <dbReference type="EMBL" id="KAD2805757.1"/>
    </source>
</evidence>
<organism evidence="2 3">
    <name type="scientific">Mikania micrantha</name>
    <name type="common">bitter vine</name>
    <dbReference type="NCBI Taxonomy" id="192012"/>
    <lineage>
        <taxon>Eukaryota</taxon>
        <taxon>Viridiplantae</taxon>
        <taxon>Streptophyta</taxon>
        <taxon>Embryophyta</taxon>
        <taxon>Tracheophyta</taxon>
        <taxon>Spermatophyta</taxon>
        <taxon>Magnoliopsida</taxon>
        <taxon>eudicotyledons</taxon>
        <taxon>Gunneridae</taxon>
        <taxon>Pentapetalae</taxon>
        <taxon>asterids</taxon>
        <taxon>campanulids</taxon>
        <taxon>Asterales</taxon>
        <taxon>Asteraceae</taxon>
        <taxon>Asteroideae</taxon>
        <taxon>Heliantheae alliance</taxon>
        <taxon>Eupatorieae</taxon>
        <taxon>Mikania</taxon>
    </lineage>
</organism>
<accession>A0A5N6LW48</accession>
<protein>
    <submittedName>
        <fullName evidence="2">Uncharacterized protein</fullName>
    </submittedName>
</protein>